<dbReference type="InterPro" id="IPR008183">
    <property type="entry name" value="Aldose_1/G6P_1-epimerase"/>
</dbReference>
<dbReference type="InterPro" id="IPR011013">
    <property type="entry name" value="Gal_mutarotase_sf_dom"/>
</dbReference>
<protein>
    <recommendedName>
        <fullName evidence="4">Putative glucose-6-phosphate 1-epimerase</fullName>
        <ecNumber evidence="4">5.1.3.15</ecNumber>
    </recommendedName>
</protein>
<evidence type="ECO:0000313" key="6">
    <source>
        <dbReference type="EMBL" id="MDE1347493.1"/>
    </source>
</evidence>
<evidence type="ECO:0000256" key="1">
    <source>
        <dbReference type="ARBA" id="ARBA00001096"/>
    </source>
</evidence>
<feature type="active site" evidence="5">
    <location>
        <position position="163"/>
    </location>
</feature>
<dbReference type="GO" id="GO:0047938">
    <property type="term" value="F:glucose-6-phosphate 1-epimerase activity"/>
    <property type="evidence" value="ECO:0007669"/>
    <property type="project" value="UniProtKB-UniRule"/>
</dbReference>
<dbReference type="PANTHER" id="PTHR11122:SF13">
    <property type="entry name" value="GLUCOSE-6-PHOSPHATE 1-EPIMERASE"/>
    <property type="match status" value="1"/>
</dbReference>
<name>A0A9X4F9E9_9VIBR</name>
<proteinExistence type="inferred from homology"/>
<feature type="active site" evidence="5">
    <location>
        <position position="265"/>
    </location>
</feature>
<sequence>MNHTITNLNPIKEPVYSCEINGLEAILIKHENYDACISLFGGQLLGYRPSNEKDVIWLGEKAVFDKSKPIRGGVPLCFPWFGNAGGSQTHGFARNVDWKFESCKVSAESVEVILSHSSDEETKKLWKHDFENKLRFNFGKELTISLITTNTSDEPWSYSGAIHTYFSVGNIRKTSISGVGEKYLDGVVGYVEKQGGNDIEISEETIRICLDSKTPIVIKDRELDRTVEIENHGNTAAVVWNPWIETTKATADMIDREYEDMLCVESTIYGDYPIELKKGEFHELSTVIRLK</sequence>
<dbReference type="PIRSF" id="PIRSF016020">
    <property type="entry name" value="PHexose_mutarotase"/>
    <property type="match status" value="1"/>
</dbReference>
<dbReference type="AlphaFoldDB" id="A0A9X4F9E9"/>
<dbReference type="InterPro" id="IPR025532">
    <property type="entry name" value="G6P_1-epimerase"/>
</dbReference>
<comment type="similarity">
    <text evidence="2 4">Belongs to the glucose-6-phosphate 1-epimerase family.</text>
</comment>
<evidence type="ECO:0000313" key="7">
    <source>
        <dbReference type="Proteomes" id="UP001140978"/>
    </source>
</evidence>
<evidence type="ECO:0000256" key="4">
    <source>
        <dbReference type="PIRNR" id="PIRNR016020"/>
    </source>
</evidence>
<evidence type="ECO:0000256" key="3">
    <source>
        <dbReference type="ARBA" id="ARBA00023235"/>
    </source>
</evidence>
<dbReference type="GO" id="GO:0005975">
    <property type="term" value="P:carbohydrate metabolic process"/>
    <property type="evidence" value="ECO:0007669"/>
    <property type="project" value="InterPro"/>
</dbReference>
<evidence type="ECO:0000256" key="2">
    <source>
        <dbReference type="ARBA" id="ARBA00005866"/>
    </source>
</evidence>
<dbReference type="SUPFAM" id="SSF74650">
    <property type="entry name" value="Galactose mutarotase-like"/>
    <property type="match status" value="1"/>
</dbReference>
<dbReference type="Pfam" id="PF01263">
    <property type="entry name" value="Aldose_epim"/>
    <property type="match status" value="1"/>
</dbReference>
<dbReference type="GO" id="GO:0030246">
    <property type="term" value="F:carbohydrate binding"/>
    <property type="evidence" value="ECO:0007669"/>
    <property type="project" value="UniProtKB-UniRule"/>
</dbReference>
<dbReference type="PANTHER" id="PTHR11122">
    <property type="entry name" value="APOSPORY-ASSOCIATED PROTEIN C-RELATED"/>
    <property type="match status" value="1"/>
</dbReference>
<dbReference type="InterPro" id="IPR014718">
    <property type="entry name" value="GH-type_carb-bd"/>
</dbReference>
<dbReference type="EMBL" id="JAKNAX010000040">
    <property type="protein sequence ID" value="MDE1347493.1"/>
    <property type="molecule type" value="Genomic_DNA"/>
</dbReference>
<dbReference type="EC" id="5.1.3.15" evidence="4"/>
<dbReference type="CDD" id="cd09020">
    <property type="entry name" value="D-hex-6-P-epi_like"/>
    <property type="match status" value="1"/>
</dbReference>
<accession>A0A9X4F9E9</accession>
<reference evidence="6" key="1">
    <citation type="submission" date="2022-02" db="EMBL/GenBank/DDBJ databases">
        <title>Emergence and expansion in Europe of a Vibrio aestuarianus clonal complex pathogenic for oysters.</title>
        <authorList>
            <person name="Mesnil A."/>
            <person name="Travers M.-A."/>
        </authorList>
    </citation>
    <scope>NUCLEOTIDE SEQUENCE</scope>
    <source>
        <strain evidence="6">19_064_15T1</strain>
    </source>
</reference>
<keyword evidence="3 4" id="KW-0413">Isomerase</keyword>
<comment type="catalytic activity">
    <reaction evidence="1">
        <text>alpha-D-glucose 6-phosphate = beta-D-glucose 6-phosphate</text>
        <dbReference type="Rhea" id="RHEA:16249"/>
        <dbReference type="ChEBI" id="CHEBI:58225"/>
        <dbReference type="ChEBI" id="CHEBI:58247"/>
        <dbReference type="EC" id="5.1.3.15"/>
    </reaction>
</comment>
<dbReference type="RefSeq" id="WP_171981676.1">
    <property type="nucleotide sequence ID" value="NZ_JAKNAX010000040.1"/>
</dbReference>
<evidence type="ECO:0000256" key="5">
    <source>
        <dbReference type="PIRSR" id="PIRSR016020-1"/>
    </source>
</evidence>
<organism evidence="6 7">
    <name type="scientific">Vibrio aestuarianus</name>
    <dbReference type="NCBI Taxonomy" id="28171"/>
    <lineage>
        <taxon>Bacteria</taxon>
        <taxon>Pseudomonadati</taxon>
        <taxon>Pseudomonadota</taxon>
        <taxon>Gammaproteobacteria</taxon>
        <taxon>Vibrionales</taxon>
        <taxon>Vibrionaceae</taxon>
        <taxon>Vibrio</taxon>
    </lineage>
</organism>
<comment type="caution">
    <text evidence="6">The sequence shown here is derived from an EMBL/GenBank/DDBJ whole genome shotgun (WGS) entry which is preliminary data.</text>
</comment>
<dbReference type="Gene3D" id="2.70.98.10">
    <property type="match status" value="1"/>
</dbReference>
<gene>
    <name evidence="6" type="ORF">L9X51_13755</name>
</gene>
<dbReference type="Proteomes" id="UP001140978">
    <property type="component" value="Unassembled WGS sequence"/>
</dbReference>